<keyword evidence="2 7" id="KW-0349">Heme</keyword>
<dbReference type="SUPFAM" id="SSF48264">
    <property type="entry name" value="Cytochrome P450"/>
    <property type="match status" value="1"/>
</dbReference>
<feature type="compositionally biased region" description="Polar residues" evidence="8">
    <location>
        <begin position="69"/>
        <end position="86"/>
    </location>
</feature>
<dbReference type="PANTHER" id="PTHR24291:SF50">
    <property type="entry name" value="BIFUNCTIONAL ALBAFLAVENONE MONOOXYGENASE_TERPENE SYNTHASE"/>
    <property type="match status" value="1"/>
</dbReference>
<feature type="region of interest" description="Disordered" evidence="8">
    <location>
        <begin position="1"/>
        <end position="95"/>
    </location>
</feature>
<dbReference type="InterPro" id="IPR017972">
    <property type="entry name" value="Cyt_P450_CS"/>
</dbReference>
<dbReference type="Proteomes" id="UP000324585">
    <property type="component" value="Unassembled WGS sequence"/>
</dbReference>
<comment type="cofactor">
    <cofactor evidence="7">
        <name>heme</name>
        <dbReference type="ChEBI" id="CHEBI:30413"/>
    </cofactor>
</comment>
<protein>
    <submittedName>
        <fullName evidence="9">Cytochrome P450 97B3, chloroplastic</fullName>
    </submittedName>
</protein>
<dbReference type="InterPro" id="IPR001128">
    <property type="entry name" value="Cyt_P450"/>
</dbReference>
<dbReference type="OMA" id="YADQWMG"/>
<evidence type="ECO:0000313" key="9">
    <source>
        <dbReference type="EMBL" id="KAA8492888.1"/>
    </source>
</evidence>
<dbReference type="InterPro" id="IPR002401">
    <property type="entry name" value="Cyt_P450_E_grp-I"/>
</dbReference>
<gene>
    <name evidence="9" type="ORF">FVE85_9160</name>
</gene>
<name>A0A5J4YNM0_PORPP</name>
<dbReference type="PANTHER" id="PTHR24291">
    <property type="entry name" value="CYTOCHROME P450 FAMILY 4"/>
    <property type="match status" value="1"/>
</dbReference>
<comment type="similarity">
    <text evidence="1">Belongs to the cytochrome P450 family.</text>
</comment>
<feature type="binding site" description="axial binding residue" evidence="7">
    <location>
        <position position="578"/>
    </location>
    <ligand>
        <name>heme</name>
        <dbReference type="ChEBI" id="CHEBI:30413"/>
    </ligand>
    <ligandPart>
        <name>Fe</name>
        <dbReference type="ChEBI" id="CHEBI:18248"/>
    </ligandPart>
</feature>
<accession>A0A5J4YNM0</accession>
<keyword evidence="6" id="KW-0503">Monooxygenase</keyword>
<dbReference type="CDD" id="cd11046">
    <property type="entry name" value="CYP97"/>
    <property type="match status" value="1"/>
</dbReference>
<dbReference type="PRINTS" id="PR00385">
    <property type="entry name" value="P450"/>
</dbReference>
<dbReference type="InterPro" id="IPR050196">
    <property type="entry name" value="Cytochrome_P450_Monoox"/>
</dbReference>
<organism evidence="9 10">
    <name type="scientific">Porphyridium purpureum</name>
    <name type="common">Red alga</name>
    <name type="synonym">Porphyridium cruentum</name>
    <dbReference type="NCBI Taxonomy" id="35688"/>
    <lineage>
        <taxon>Eukaryota</taxon>
        <taxon>Rhodophyta</taxon>
        <taxon>Bangiophyceae</taxon>
        <taxon>Porphyridiales</taxon>
        <taxon>Porphyridiaceae</taxon>
        <taxon>Porphyridium</taxon>
    </lineage>
</organism>
<evidence type="ECO:0000256" key="2">
    <source>
        <dbReference type="ARBA" id="ARBA00022617"/>
    </source>
</evidence>
<feature type="region of interest" description="Disordered" evidence="8">
    <location>
        <begin position="629"/>
        <end position="661"/>
    </location>
</feature>
<dbReference type="EMBL" id="VRMN01000008">
    <property type="protein sequence ID" value="KAA8492888.1"/>
    <property type="molecule type" value="Genomic_DNA"/>
</dbReference>
<sequence>MEWDGWRRSVGERSGLSGARNGRWRRARSGSAHRTPRRCCAAQPRRRCVARGASRGRAARSVRKACPVDQQNGQGETQLPVPTTGSADADKGEIPPPLTTGDMAGLWWTNIQQTYGSKPSVDGAPRVEGDPSDLLGDQPFFIALAKYFAQYGSVFKLAFGPKVFFVVSDPAMTRFILRDNPTYYDKGVLAEILEPIMGKGLIPADFETWKKRRRVIAPGFHMKWLDRMTRLFGECTDELLQELDRVASRGVVSSTGSVKQQLGSKAQATQSNVIDMETAFCSCSLDIIGKAVFNYEFGSVTNESPIIKAVYRCLREAEHRSTFLFPYWKIEFLNWVIPRQRKFRRDMKIISDQLDELIQLAVDSRDESDLSALESRDYDVIKDPSMLRFLVDLRGEQATCSQLRDDLITLLTAGHETTAALLTWALCEIARNPHVLSKLREEIDTILPDRKMPTMSDVKALQYTRRVLAETLRMYPQPPVLIRRALKDHTIPAGTSKMDLKLLRGNDLFISLYTLHRHPDLWENPNRFDPDRWTREFTNPAVKDWKGYKPNPNEASLYPNEINSDYAFMPFGAGPRKCVGDQFAMLEATVCLAMTLREFDFEHVYDEVGMTTGATIHTQNGLMMRVTRRRDRSAPDARLASDATTSSSSSASVPTSAAASASASASASATAGVAIVIPKKDTNRVSILAEPIEDGRPSNSGVSRRPAVS</sequence>
<dbReference type="AlphaFoldDB" id="A0A5J4YNM0"/>
<evidence type="ECO:0000256" key="6">
    <source>
        <dbReference type="ARBA" id="ARBA00023033"/>
    </source>
</evidence>
<comment type="caution">
    <text evidence="9">The sequence shown here is derived from an EMBL/GenBank/DDBJ whole genome shotgun (WGS) entry which is preliminary data.</text>
</comment>
<keyword evidence="5 7" id="KW-0408">Iron</keyword>
<dbReference type="GO" id="GO:0016705">
    <property type="term" value="F:oxidoreductase activity, acting on paired donors, with incorporation or reduction of molecular oxygen"/>
    <property type="evidence" value="ECO:0007669"/>
    <property type="project" value="InterPro"/>
</dbReference>
<dbReference type="Gene3D" id="1.10.630.10">
    <property type="entry name" value="Cytochrome P450"/>
    <property type="match status" value="1"/>
</dbReference>
<dbReference type="GO" id="GO:0004497">
    <property type="term" value="F:monooxygenase activity"/>
    <property type="evidence" value="ECO:0007669"/>
    <property type="project" value="UniProtKB-KW"/>
</dbReference>
<keyword evidence="10" id="KW-1185">Reference proteome</keyword>
<dbReference type="PROSITE" id="PS00086">
    <property type="entry name" value="CYTOCHROME_P450"/>
    <property type="match status" value="1"/>
</dbReference>
<evidence type="ECO:0000256" key="4">
    <source>
        <dbReference type="ARBA" id="ARBA00023002"/>
    </source>
</evidence>
<evidence type="ECO:0000256" key="7">
    <source>
        <dbReference type="PIRSR" id="PIRSR602401-1"/>
    </source>
</evidence>
<dbReference type="GO" id="GO:0005506">
    <property type="term" value="F:iron ion binding"/>
    <property type="evidence" value="ECO:0007669"/>
    <property type="project" value="InterPro"/>
</dbReference>
<feature type="compositionally biased region" description="Basic and acidic residues" evidence="8">
    <location>
        <begin position="1"/>
        <end position="11"/>
    </location>
</feature>
<proteinExistence type="inferred from homology"/>
<evidence type="ECO:0000313" key="10">
    <source>
        <dbReference type="Proteomes" id="UP000324585"/>
    </source>
</evidence>
<evidence type="ECO:0000256" key="8">
    <source>
        <dbReference type="SAM" id="MobiDB-lite"/>
    </source>
</evidence>
<evidence type="ECO:0000256" key="1">
    <source>
        <dbReference type="ARBA" id="ARBA00010617"/>
    </source>
</evidence>
<keyword evidence="4" id="KW-0560">Oxidoreductase</keyword>
<feature type="region of interest" description="Disordered" evidence="8">
    <location>
        <begin position="689"/>
        <end position="709"/>
    </location>
</feature>
<dbReference type="GO" id="GO:0020037">
    <property type="term" value="F:heme binding"/>
    <property type="evidence" value="ECO:0007669"/>
    <property type="project" value="InterPro"/>
</dbReference>
<reference evidence="10" key="1">
    <citation type="journal article" date="2019" name="Nat. Commun.">
        <title>Expansion of phycobilisome linker gene families in mesophilic red algae.</title>
        <authorList>
            <person name="Lee J."/>
            <person name="Kim D."/>
            <person name="Bhattacharya D."/>
            <person name="Yoon H.S."/>
        </authorList>
    </citation>
    <scope>NUCLEOTIDE SEQUENCE [LARGE SCALE GENOMIC DNA]</scope>
    <source>
        <strain evidence="10">CCMP 1328</strain>
    </source>
</reference>
<evidence type="ECO:0000256" key="3">
    <source>
        <dbReference type="ARBA" id="ARBA00022723"/>
    </source>
</evidence>
<dbReference type="PRINTS" id="PR00463">
    <property type="entry name" value="EP450I"/>
</dbReference>
<dbReference type="OrthoDB" id="2843at2759"/>
<dbReference type="InterPro" id="IPR036396">
    <property type="entry name" value="Cyt_P450_sf"/>
</dbReference>
<evidence type="ECO:0000256" key="5">
    <source>
        <dbReference type="ARBA" id="ARBA00023004"/>
    </source>
</evidence>
<keyword evidence="3 7" id="KW-0479">Metal-binding</keyword>
<dbReference type="Pfam" id="PF00067">
    <property type="entry name" value="p450"/>
    <property type="match status" value="1"/>
</dbReference>
<feature type="compositionally biased region" description="Low complexity" evidence="8">
    <location>
        <begin position="640"/>
        <end position="661"/>
    </location>
</feature>